<dbReference type="UniPathway" id="UPA00973"/>
<feature type="domain" description="MobA-like NTP transferase" evidence="20">
    <location>
        <begin position="6"/>
        <end position="129"/>
    </location>
</feature>
<evidence type="ECO:0000256" key="14">
    <source>
        <dbReference type="ARBA" id="ARBA00023316"/>
    </source>
</evidence>
<comment type="function">
    <text evidence="17 18">Catalyzes the last two sequential reactions in the de novo biosynthetic pathway for UDP-N-acetylglucosamine (UDP-GlcNAc). The C-terminal domain catalyzes the transfer of acetyl group from acetyl coenzyme A to glucosamine-1-phosphate (GlcN-1-P) to produce N-acetylglucosamine-1-phosphate (GlcNAc-1-P), which is converted into UDP-GlcNAc by the transfer of uridine 5-monophosphate (from uridine 5-triphosphate), a reaction catalyzed by the N-terminal domain.</text>
</comment>
<comment type="similarity">
    <text evidence="3 18">In the N-terminal section; belongs to the N-acetylglucosamine-1-phosphate uridyltransferase family.</text>
</comment>
<comment type="catalytic activity">
    <reaction evidence="15 18">
        <text>alpha-D-glucosamine 1-phosphate + acetyl-CoA = N-acetyl-alpha-D-glucosamine 1-phosphate + CoA + H(+)</text>
        <dbReference type="Rhea" id="RHEA:13725"/>
        <dbReference type="ChEBI" id="CHEBI:15378"/>
        <dbReference type="ChEBI" id="CHEBI:57287"/>
        <dbReference type="ChEBI" id="CHEBI:57288"/>
        <dbReference type="ChEBI" id="CHEBI:57776"/>
        <dbReference type="ChEBI" id="CHEBI:58516"/>
        <dbReference type="EC" id="2.3.1.157"/>
    </reaction>
</comment>
<feature type="binding site" evidence="18">
    <location>
        <begin position="389"/>
        <end position="390"/>
    </location>
    <ligand>
        <name>acetyl-CoA</name>
        <dbReference type="ChEBI" id="CHEBI:57288"/>
    </ligand>
</feature>
<dbReference type="SUPFAM" id="SSF53448">
    <property type="entry name" value="Nucleotide-diphospho-sugar transferases"/>
    <property type="match status" value="1"/>
</dbReference>
<feature type="binding site" evidence="18">
    <location>
        <begin position="9"/>
        <end position="12"/>
    </location>
    <ligand>
        <name>UDP-N-acetyl-alpha-D-glucosamine</name>
        <dbReference type="ChEBI" id="CHEBI:57705"/>
    </ligand>
</feature>
<feature type="binding site" evidence="18">
    <location>
        <begin position="79"/>
        <end position="80"/>
    </location>
    <ligand>
        <name>UDP-N-acetyl-alpha-D-glucosamine</name>
        <dbReference type="ChEBI" id="CHEBI:57705"/>
    </ligand>
</feature>
<evidence type="ECO:0000256" key="15">
    <source>
        <dbReference type="ARBA" id="ARBA00048247"/>
    </source>
</evidence>
<dbReference type="GO" id="GO:0071555">
    <property type="term" value="P:cell wall organization"/>
    <property type="evidence" value="ECO:0007669"/>
    <property type="project" value="UniProtKB-KW"/>
</dbReference>
<dbReference type="GO" id="GO:0005737">
    <property type="term" value="C:cytoplasm"/>
    <property type="evidence" value="ECO:0007669"/>
    <property type="project" value="UniProtKB-SubCell"/>
</dbReference>
<dbReference type="GO" id="GO:0009252">
    <property type="term" value="P:peptidoglycan biosynthetic process"/>
    <property type="evidence" value="ECO:0007669"/>
    <property type="project" value="UniProtKB-UniRule"/>
</dbReference>
<proteinExistence type="inferred from homology"/>
<evidence type="ECO:0000256" key="8">
    <source>
        <dbReference type="ARBA" id="ARBA00022737"/>
    </source>
</evidence>
<feature type="binding site" evidence="18">
    <location>
        <position position="354"/>
    </location>
    <ligand>
        <name>UDP-N-acetyl-alpha-D-glucosamine</name>
        <dbReference type="ChEBI" id="CHEBI:57705"/>
    </ligand>
</feature>
<comment type="similarity">
    <text evidence="2 18">In the C-terminal section; belongs to the transferase hexapeptide repeat family.</text>
</comment>
<dbReference type="GO" id="GO:0000902">
    <property type="term" value="P:cell morphogenesis"/>
    <property type="evidence" value="ECO:0007669"/>
    <property type="project" value="UniProtKB-UniRule"/>
</dbReference>
<feature type="binding site" evidence="18">
    <location>
        <position position="380"/>
    </location>
    <ligand>
        <name>UDP-N-acetyl-alpha-D-glucosamine</name>
        <dbReference type="ChEBI" id="CHEBI:57705"/>
    </ligand>
</feature>
<evidence type="ECO:0000256" key="16">
    <source>
        <dbReference type="ARBA" id="ARBA00048493"/>
    </source>
</evidence>
<dbReference type="GO" id="GO:0006048">
    <property type="term" value="P:UDP-N-acetylglucosamine biosynthetic process"/>
    <property type="evidence" value="ECO:0007669"/>
    <property type="project" value="UniProtKB-UniPathway"/>
</dbReference>
<comment type="pathway">
    <text evidence="18">Nucleotide-sugar biosynthesis; UDP-N-acetyl-alpha-D-glucosamine biosynthesis; UDP-N-acetyl-alpha-D-glucosamine from N-acetyl-alpha-D-glucosamine 1-phosphate: step 1/1.</text>
</comment>
<feature type="binding site" evidence="18">
    <location>
        <position position="369"/>
    </location>
    <ligand>
        <name>UDP-N-acetyl-alpha-D-glucosamine</name>
        <dbReference type="ChEBI" id="CHEBI:57705"/>
    </ligand>
</feature>
<feature type="region of interest" description="N-acetyltransferase" evidence="18">
    <location>
        <begin position="254"/>
        <end position="466"/>
    </location>
</feature>
<evidence type="ECO:0000256" key="13">
    <source>
        <dbReference type="ARBA" id="ARBA00023315"/>
    </source>
</evidence>
<evidence type="ECO:0000256" key="1">
    <source>
        <dbReference type="ARBA" id="ARBA00004496"/>
    </source>
</evidence>
<gene>
    <name evidence="18 21" type="primary">glmU</name>
    <name evidence="21" type="ORF">ENV54_11130</name>
</gene>
<comment type="cofactor">
    <cofactor evidence="18">
        <name>Mg(2+)</name>
        <dbReference type="ChEBI" id="CHEBI:18420"/>
    </cofactor>
    <text evidence="18">Binds 1 Mg(2+) ion per subunit.</text>
</comment>
<dbReference type="GO" id="GO:0000287">
    <property type="term" value="F:magnesium ion binding"/>
    <property type="evidence" value="ECO:0007669"/>
    <property type="project" value="UniProtKB-UniRule"/>
</dbReference>
<keyword evidence="7 18" id="KW-0479">Metal-binding</keyword>
<dbReference type="GO" id="GO:0008360">
    <property type="term" value="P:regulation of cell shape"/>
    <property type="evidence" value="ECO:0007669"/>
    <property type="project" value="UniProtKB-KW"/>
</dbReference>
<evidence type="ECO:0000256" key="4">
    <source>
        <dbReference type="ARBA" id="ARBA00022490"/>
    </source>
</evidence>
<evidence type="ECO:0000256" key="12">
    <source>
        <dbReference type="ARBA" id="ARBA00023268"/>
    </source>
</evidence>
<feature type="active site" description="Proton acceptor" evidence="18">
    <location>
        <position position="366"/>
    </location>
</feature>
<comment type="pathway">
    <text evidence="18">Nucleotide-sugar biosynthesis; UDP-N-acetyl-alpha-D-glucosamine biosynthesis; N-acetyl-alpha-D-glucosamine 1-phosphate from alpha-D-glucosamine 6-phosphate (route II): step 2/2.</text>
</comment>
<evidence type="ECO:0000256" key="17">
    <source>
        <dbReference type="ARBA" id="ARBA00049628"/>
    </source>
</evidence>
<keyword evidence="13 18" id="KW-0012">Acyltransferase</keyword>
<dbReference type="InterPro" id="IPR005882">
    <property type="entry name" value="Bifunctional_GlmU"/>
</dbReference>
<evidence type="ECO:0000259" key="20">
    <source>
        <dbReference type="Pfam" id="PF12804"/>
    </source>
</evidence>
<feature type="binding site" evidence="18">
    <location>
        <position position="426"/>
    </location>
    <ligand>
        <name>acetyl-CoA</name>
        <dbReference type="ChEBI" id="CHEBI:57288"/>
    </ligand>
</feature>
<evidence type="ECO:0000256" key="3">
    <source>
        <dbReference type="ARBA" id="ARBA00007947"/>
    </source>
</evidence>
<evidence type="ECO:0000256" key="9">
    <source>
        <dbReference type="ARBA" id="ARBA00022842"/>
    </source>
</evidence>
<name>A0A7C4EYC8_9BACT</name>
<dbReference type="Pfam" id="PF12804">
    <property type="entry name" value="NTP_transf_3"/>
    <property type="match status" value="1"/>
</dbReference>
<comment type="caution">
    <text evidence="21">The sequence shown here is derived from an EMBL/GenBank/DDBJ whole genome shotgun (WGS) entry which is preliminary data.</text>
</comment>
<dbReference type="EC" id="2.7.7.23" evidence="18"/>
<feature type="compositionally biased region" description="Basic and acidic residues" evidence="19">
    <location>
        <begin position="450"/>
        <end position="466"/>
    </location>
</feature>
<reference evidence="21" key="1">
    <citation type="journal article" date="2020" name="mSystems">
        <title>Genome- and Community-Level Interaction Insights into Carbon Utilization and Element Cycling Functions of Hydrothermarchaeota in Hydrothermal Sediment.</title>
        <authorList>
            <person name="Zhou Z."/>
            <person name="Liu Y."/>
            <person name="Xu W."/>
            <person name="Pan J."/>
            <person name="Luo Z.H."/>
            <person name="Li M."/>
        </authorList>
    </citation>
    <scope>NUCLEOTIDE SEQUENCE [LARGE SCALE GENOMIC DNA]</scope>
    <source>
        <strain evidence="21">SpSt-769</strain>
    </source>
</reference>
<feature type="binding site" evidence="18">
    <location>
        <position position="336"/>
    </location>
    <ligand>
        <name>UDP-N-acetyl-alpha-D-glucosamine</name>
        <dbReference type="ChEBI" id="CHEBI:57705"/>
    </ligand>
</feature>
<keyword evidence="12 18" id="KW-0511">Multifunctional enzyme</keyword>
<evidence type="ECO:0000256" key="11">
    <source>
        <dbReference type="ARBA" id="ARBA00022984"/>
    </source>
</evidence>
<dbReference type="Gene3D" id="3.90.550.10">
    <property type="entry name" value="Spore Coat Polysaccharide Biosynthesis Protein SpsA, Chain A"/>
    <property type="match status" value="1"/>
</dbReference>
<dbReference type="PANTHER" id="PTHR43584:SF3">
    <property type="entry name" value="BIFUNCTIONAL PROTEIN GLMU"/>
    <property type="match status" value="1"/>
</dbReference>
<evidence type="ECO:0000256" key="6">
    <source>
        <dbReference type="ARBA" id="ARBA00022695"/>
    </source>
</evidence>
<dbReference type="InterPro" id="IPR001451">
    <property type="entry name" value="Hexapep"/>
</dbReference>
<dbReference type="EC" id="2.3.1.157" evidence="18"/>
<feature type="region of interest" description="Pyrophosphorylase" evidence="18">
    <location>
        <begin position="1"/>
        <end position="232"/>
    </location>
</feature>
<dbReference type="NCBIfam" id="NF010934">
    <property type="entry name" value="PRK14354.1"/>
    <property type="match status" value="1"/>
</dbReference>
<feature type="binding site" evidence="18">
    <location>
        <position position="230"/>
    </location>
    <ligand>
        <name>UDP-N-acetyl-alpha-D-glucosamine</name>
        <dbReference type="ChEBI" id="CHEBI:57705"/>
    </ligand>
</feature>
<dbReference type="GO" id="GO:0016020">
    <property type="term" value="C:membrane"/>
    <property type="evidence" value="ECO:0007669"/>
    <property type="project" value="GOC"/>
</dbReference>
<feature type="binding site" evidence="18">
    <location>
        <position position="172"/>
    </location>
    <ligand>
        <name>UDP-N-acetyl-alpha-D-glucosamine</name>
        <dbReference type="ChEBI" id="CHEBI:57705"/>
    </ligand>
</feature>
<feature type="binding site" evidence="18">
    <location>
        <position position="104"/>
    </location>
    <ligand>
        <name>Mg(2+)</name>
        <dbReference type="ChEBI" id="CHEBI:18420"/>
    </ligand>
</feature>
<dbReference type="UniPathway" id="UPA00113">
    <property type="reaction ID" value="UER00532"/>
</dbReference>
<feature type="binding site" evidence="18">
    <location>
        <position position="157"/>
    </location>
    <ligand>
        <name>UDP-N-acetyl-alpha-D-glucosamine</name>
        <dbReference type="ChEBI" id="CHEBI:57705"/>
    </ligand>
</feature>
<dbReference type="GO" id="GO:0019134">
    <property type="term" value="F:glucosamine-1-phosphate N-acetyltransferase activity"/>
    <property type="evidence" value="ECO:0007669"/>
    <property type="project" value="UniProtKB-UniRule"/>
</dbReference>
<sequence length="466" mass="50446">MKQCTALVLAAGKGTRMKSRKCKVIHPVAGRPMIHYVMESLMHAGVADICVVVGHEGDAVRESLGSFPATFVEQEPQLGTGHAVAATRSVLEGRSQNILILCGDVPLIRPQTLKALLQFHLERESLLTVVTTFIEDPTGYGRIIREPSGKHITKIVEERDASPEEKKVKEINTGMYVASGPLLYPLVDAVRPDNAQGEYYLTDIVEEAVKREVAVWPYVLERSEEALGINRRSDLAKVSRIVWGEVRQRLMDAGVTLLDPDATYIDPTVTVGPDTVIYPCTFISGSTVIGSDCIIESGVHIMDSIVGDGVLILQGSRLNKVVVRDGASIGPMAHLRPDSDIGSNARIGNFVEVKKTRVGEGTKASHLTYLGDSTIGKNVNIGCGTITCNYDGKKKHPTIIHDRCFVGSDVQFVAPVEIGEGSLIGAGSTITKDVPPRSLAVARSRQKIYPLREDKSSGSSDEDRQA</sequence>
<comment type="subcellular location">
    <subcellularLocation>
        <location evidence="1 18">Cytoplasm</location>
    </subcellularLocation>
</comment>
<protein>
    <recommendedName>
        <fullName evidence="18">Bifunctional protein GlmU</fullName>
    </recommendedName>
    <domain>
        <recommendedName>
            <fullName evidence="18">UDP-N-acetylglucosamine pyrophosphorylase</fullName>
            <ecNumber evidence="18">2.7.7.23</ecNumber>
        </recommendedName>
        <alternativeName>
            <fullName evidence="18">N-acetylglucosamine-1-phosphate uridyltransferase</fullName>
        </alternativeName>
    </domain>
    <domain>
        <recommendedName>
            <fullName evidence="18">Glucosamine-1-phosphate N-acetyltransferase</fullName>
            <ecNumber evidence="18">2.3.1.157</ecNumber>
        </recommendedName>
    </domain>
</protein>
<keyword evidence="9 18" id="KW-0460">Magnesium</keyword>
<feature type="region of interest" description="Disordered" evidence="19">
    <location>
        <begin position="441"/>
        <end position="466"/>
    </location>
</feature>
<dbReference type="GO" id="GO:0003977">
    <property type="term" value="F:UDP-N-acetylglucosamine diphosphorylase activity"/>
    <property type="evidence" value="ECO:0007669"/>
    <property type="project" value="UniProtKB-UniRule"/>
</dbReference>
<organism evidence="21">
    <name type="scientific">Desulfomonile tiedjei</name>
    <dbReference type="NCBI Taxonomy" id="2358"/>
    <lineage>
        <taxon>Bacteria</taxon>
        <taxon>Pseudomonadati</taxon>
        <taxon>Thermodesulfobacteriota</taxon>
        <taxon>Desulfomonilia</taxon>
        <taxon>Desulfomonilales</taxon>
        <taxon>Desulfomonilaceae</taxon>
        <taxon>Desulfomonile</taxon>
    </lineage>
</organism>
<feature type="binding site" evidence="18">
    <location>
        <position position="141"/>
    </location>
    <ligand>
        <name>UDP-N-acetyl-alpha-D-glucosamine</name>
        <dbReference type="ChEBI" id="CHEBI:57705"/>
    </ligand>
</feature>
<dbReference type="InterPro" id="IPR038009">
    <property type="entry name" value="GlmU_C_LbH"/>
</dbReference>
<dbReference type="Gene3D" id="2.160.10.10">
    <property type="entry name" value="Hexapeptide repeat proteins"/>
    <property type="match status" value="1"/>
</dbReference>
<feature type="region of interest" description="Linker" evidence="18">
    <location>
        <begin position="233"/>
        <end position="253"/>
    </location>
</feature>
<comment type="catalytic activity">
    <reaction evidence="16 18">
        <text>N-acetyl-alpha-D-glucosamine 1-phosphate + UTP + H(+) = UDP-N-acetyl-alpha-D-glucosamine + diphosphate</text>
        <dbReference type="Rhea" id="RHEA:13509"/>
        <dbReference type="ChEBI" id="CHEBI:15378"/>
        <dbReference type="ChEBI" id="CHEBI:33019"/>
        <dbReference type="ChEBI" id="CHEBI:46398"/>
        <dbReference type="ChEBI" id="CHEBI:57705"/>
        <dbReference type="ChEBI" id="CHEBI:57776"/>
        <dbReference type="EC" id="2.7.7.23"/>
    </reaction>
</comment>
<keyword evidence="10 18" id="KW-0133">Cell shape</keyword>
<dbReference type="EMBL" id="DTGT01000363">
    <property type="protein sequence ID" value="HGH61837.1"/>
    <property type="molecule type" value="Genomic_DNA"/>
</dbReference>
<evidence type="ECO:0000256" key="19">
    <source>
        <dbReference type="SAM" id="MobiDB-lite"/>
    </source>
</evidence>
<evidence type="ECO:0000313" key="21">
    <source>
        <dbReference type="EMBL" id="HGH61837.1"/>
    </source>
</evidence>
<feature type="binding site" evidence="18">
    <location>
        <position position="230"/>
    </location>
    <ligand>
        <name>Mg(2+)</name>
        <dbReference type="ChEBI" id="CHEBI:18420"/>
    </ligand>
</feature>
<keyword evidence="5 18" id="KW-0808">Transferase</keyword>
<dbReference type="Pfam" id="PF00132">
    <property type="entry name" value="Hexapep"/>
    <property type="match status" value="2"/>
</dbReference>
<dbReference type="InterPro" id="IPR025877">
    <property type="entry name" value="MobA-like_NTP_Trfase"/>
</dbReference>
<dbReference type="HAMAP" id="MF_01631">
    <property type="entry name" value="GlmU"/>
    <property type="match status" value="1"/>
</dbReference>
<evidence type="ECO:0000256" key="18">
    <source>
        <dbReference type="HAMAP-Rule" id="MF_01631"/>
    </source>
</evidence>
<feature type="binding site" evidence="18">
    <location>
        <position position="443"/>
    </location>
    <ligand>
        <name>acetyl-CoA</name>
        <dbReference type="ChEBI" id="CHEBI:57288"/>
    </ligand>
</feature>
<feature type="binding site" evidence="18">
    <location>
        <position position="74"/>
    </location>
    <ligand>
        <name>UDP-N-acetyl-alpha-D-glucosamine</name>
        <dbReference type="ChEBI" id="CHEBI:57705"/>
    </ligand>
</feature>
<dbReference type="InterPro" id="IPR029044">
    <property type="entry name" value="Nucleotide-diphossugar_trans"/>
</dbReference>
<dbReference type="CDD" id="cd02540">
    <property type="entry name" value="GT2_GlmU_N_bac"/>
    <property type="match status" value="1"/>
</dbReference>
<dbReference type="PANTHER" id="PTHR43584">
    <property type="entry name" value="NUCLEOTIDYL TRANSFERASE"/>
    <property type="match status" value="1"/>
</dbReference>
<comment type="caution">
    <text evidence="18">Lacks conserved residue(s) required for the propagation of feature annotation.</text>
</comment>
<dbReference type="InterPro" id="IPR011004">
    <property type="entry name" value="Trimer_LpxA-like_sf"/>
</dbReference>
<comment type="subunit">
    <text evidence="18">Homotrimer.</text>
</comment>
<keyword evidence="4 18" id="KW-0963">Cytoplasm</keyword>
<feature type="binding site" evidence="18">
    <location>
        <position position="408"/>
    </location>
    <ligand>
        <name>acetyl-CoA</name>
        <dbReference type="ChEBI" id="CHEBI:57288"/>
    </ligand>
</feature>
<evidence type="ECO:0000256" key="2">
    <source>
        <dbReference type="ARBA" id="ARBA00007707"/>
    </source>
</evidence>
<keyword evidence="6 18" id="KW-0548">Nucleotidyltransferase</keyword>
<feature type="binding site" evidence="18">
    <location>
        <position position="23"/>
    </location>
    <ligand>
        <name>UDP-N-acetyl-alpha-D-glucosamine</name>
        <dbReference type="ChEBI" id="CHEBI:57705"/>
    </ligand>
</feature>
<dbReference type="InterPro" id="IPR050065">
    <property type="entry name" value="GlmU-like"/>
</dbReference>
<evidence type="ECO:0000256" key="5">
    <source>
        <dbReference type="ARBA" id="ARBA00022679"/>
    </source>
</evidence>
<keyword evidence="14 18" id="KW-0961">Cell wall biogenesis/degradation</keyword>
<dbReference type="AlphaFoldDB" id="A0A7C4EYC8"/>
<dbReference type="GO" id="GO:0009245">
    <property type="term" value="P:lipid A biosynthetic process"/>
    <property type="evidence" value="ECO:0007669"/>
    <property type="project" value="UniProtKB-UniRule"/>
</dbReference>
<keyword evidence="8 18" id="KW-0677">Repeat</keyword>
<evidence type="ECO:0000256" key="10">
    <source>
        <dbReference type="ARBA" id="ARBA00022960"/>
    </source>
</evidence>
<comment type="pathway">
    <text evidence="18">Bacterial outer membrane biogenesis; LPS lipid A biosynthesis.</text>
</comment>
<evidence type="ECO:0000256" key="7">
    <source>
        <dbReference type="ARBA" id="ARBA00022723"/>
    </source>
</evidence>
<dbReference type="SUPFAM" id="SSF51161">
    <property type="entry name" value="Trimeric LpxA-like enzymes"/>
    <property type="match status" value="1"/>
</dbReference>
<accession>A0A7C4EYC8</accession>
<dbReference type="CDD" id="cd03353">
    <property type="entry name" value="LbH_GlmU_C"/>
    <property type="match status" value="1"/>
</dbReference>
<dbReference type="NCBIfam" id="TIGR01173">
    <property type="entry name" value="glmU"/>
    <property type="match status" value="1"/>
</dbReference>
<keyword evidence="11 18" id="KW-0573">Peptidoglycan synthesis</keyword>